<dbReference type="SUPFAM" id="SSF53474">
    <property type="entry name" value="alpha/beta-Hydrolases"/>
    <property type="match status" value="1"/>
</dbReference>
<dbReference type="PANTHER" id="PTHR10272:SF0">
    <property type="entry name" value="PLATELET-ACTIVATING FACTOR ACETYLHYDROLASE"/>
    <property type="match status" value="1"/>
</dbReference>
<proteinExistence type="predicted"/>
<dbReference type="InterPro" id="IPR029058">
    <property type="entry name" value="AB_hydrolase_fold"/>
</dbReference>
<reference evidence="5 6" key="2">
    <citation type="journal article" date="2013" name="PLoS ONE">
        <title>INDIGO - INtegrated Data Warehouse of MIcrobial GenOmes with Examples from the Red Sea Extremophiles.</title>
        <authorList>
            <person name="Alam I."/>
            <person name="Antunes A."/>
            <person name="Kamau A.A."/>
            <person name="Ba Alawi W."/>
            <person name="Kalkatawi M."/>
            <person name="Stingl U."/>
            <person name="Bajic V.B."/>
        </authorList>
    </citation>
    <scope>NUCLEOTIDE SEQUENCE [LARGE SCALE GENOMIC DNA]</scope>
    <source>
        <strain evidence="5 6">SSD-17B</strain>
    </source>
</reference>
<evidence type="ECO:0000256" key="1">
    <source>
        <dbReference type="ARBA" id="ARBA00022801"/>
    </source>
</evidence>
<keyword evidence="1 5" id="KW-0378">Hydrolase</keyword>
<feature type="transmembrane region" description="Helical" evidence="4">
    <location>
        <begin position="6"/>
        <end position="21"/>
    </location>
</feature>
<gene>
    <name evidence="5" type="ORF">HLPCO_000691</name>
</gene>
<keyword evidence="4" id="KW-0472">Membrane</keyword>
<keyword evidence="4" id="KW-0812">Transmembrane</keyword>
<keyword evidence="4" id="KW-1133">Transmembrane helix</keyword>
<protein>
    <submittedName>
        <fullName evidence="5">1-alkyl-2-acetylglycerophosphocholine esterase protein</fullName>
        <ecNumber evidence="5">3.1.1.47</ecNumber>
    </submittedName>
</protein>
<dbReference type="InParanoid" id="U2DXU5"/>
<name>U2DXU5_9MOLU</name>
<dbReference type="AlphaFoldDB" id="U2DXU5"/>
<dbReference type="GO" id="GO:0016042">
    <property type="term" value="P:lipid catabolic process"/>
    <property type="evidence" value="ECO:0007669"/>
    <property type="project" value="UniProtKB-KW"/>
</dbReference>
<evidence type="ECO:0000256" key="4">
    <source>
        <dbReference type="SAM" id="Phobius"/>
    </source>
</evidence>
<feature type="transmembrane region" description="Helical" evidence="4">
    <location>
        <begin position="51"/>
        <end position="72"/>
    </location>
</feature>
<dbReference type="Pfam" id="PF03403">
    <property type="entry name" value="PAF-AH_p_II"/>
    <property type="match status" value="1"/>
</dbReference>
<evidence type="ECO:0000313" key="6">
    <source>
        <dbReference type="Proteomes" id="UP000005707"/>
    </source>
</evidence>
<dbReference type="EMBL" id="AFNU02000002">
    <property type="protein sequence ID" value="ERJ13082.1"/>
    <property type="molecule type" value="Genomic_DNA"/>
</dbReference>
<dbReference type="STRING" id="1033810.HLPCO_000691"/>
<dbReference type="EC" id="3.1.1.47" evidence="5"/>
<evidence type="ECO:0000313" key="5">
    <source>
        <dbReference type="EMBL" id="ERJ13082.1"/>
    </source>
</evidence>
<accession>U2DXU5</accession>
<reference evidence="5 6" key="1">
    <citation type="journal article" date="2011" name="J. Bacteriol.">
        <title>Genome sequence of Haloplasma contractile, an unusual contractile bacterium from a deep-sea anoxic brine lake.</title>
        <authorList>
            <person name="Antunes A."/>
            <person name="Alam I."/>
            <person name="El Dorry H."/>
            <person name="Siam R."/>
            <person name="Robertson A."/>
            <person name="Bajic V.B."/>
            <person name="Stingl U."/>
        </authorList>
    </citation>
    <scope>NUCLEOTIDE SEQUENCE [LARGE SCALE GENOMIC DNA]</scope>
    <source>
        <strain evidence="5 6">SSD-17B</strain>
    </source>
</reference>
<keyword evidence="2" id="KW-0442">Lipid degradation</keyword>
<comment type="caution">
    <text evidence="5">The sequence shown here is derived from an EMBL/GenBank/DDBJ whole genome shotgun (WGS) entry which is preliminary data.</text>
</comment>
<evidence type="ECO:0000256" key="2">
    <source>
        <dbReference type="ARBA" id="ARBA00022963"/>
    </source>
</evidence>
<dbReference type="eggNOG" id="COG4188">
    <property type="taxonomic scope" value="Bacteria"/>
</dbReference>
<dbReference type="Gene3D" id="3.40.50.1820">
    <property type="entry name" value="alpha/beta hydrolase"/>
    <property type="match status" value="1"/>
</dbReference>
<keyword evidence="6" id="KW-1185">Reference proteome</keyword>
<dbReference type="Proteomes" id="UP000005707">
    <property type="component" value="Unassembled WGS sequence"/>
</dbReference>
<sequence length="467" mass="53505">MRLYEILLFIFCFFELFLLYFRCQKNTYSLISILGTVSILILHYIREGFRWQLYPLYFIILVLLIIHLILFFKNSHFKLRRLQVITVLLLMTLSILLATIFPVFQIPAPSGEHTVGTRTFELIDEDREEIYSNHVSAKKRKIKYQVWYPATNIEDDSVSSWLQEGKPVSVGVSRLMGFPDFVLTHTALINSNSYLDAKLKTQTELYPVVIISHGWTGFRNLHTNMAEMLASHGYIVVSIDHTYGAAVTVFENGTTAYLNPDALPDRDTTENFLEYANTLVNTYALDIQFVIDQLEIHNQDNTSFLYNQLDLTKIGLLGHSTGGGAATKTVITDSRVSAVVGLDPWVEPIQDTIIKDGIQVPGLFLRSEEWEVHENNEQFKQLNDASEYYASTYQINETLHTDFTMAPMYSPLTKTLGMAGELDYNQSFEIQSDFLLNFYNLNLKGEESKTSQELKEAYSEVVDLTFE</sequence>
<feature type="transmembrane region" description="Helical" evidence="4">
    <location>
        <begin position="84"/>
        <end position="104"/>
    </location>
</feature>
<dbReference type="GO" id="GO:0003847">
    <property type="term" value="F:1-alkyl-2-acetylglycerophosphocholine esterase activity"/>
    <property type="evidence" value="ECO:0007669"/>
    <property type="project" value="UniProtKB-EC"/>
</dbReference>
<feature type="transmembrane region" description="Helical" evidence="4">
    <location>
        <begin position="28"/>
        <end position="45"/>
    </location>
</feature>
<evidence type="ECO:0000256" key="3">
    <source>
        <dbReference type="ARBA" id="ARBA00023098"/>
    </source>
</evidence>
<keyword evidence="3" id="KW-0443">Lipid metabolism</keyword>
<dbReference type="PANTHER" id="PTHR10272">
    <property type="entry name" value="PLATELET-ACTIVATING FACTOR ACETYLHYDROLASE"/>
    <property type="match status" value="1"/>
</dbReference>
<organism evidence="5 6">
    <name type="scientific">Haloplasma contractile SSD-17B</name>
    <dbReference type="NCBI Taxonomy" id="1033810"/>
    <lineage>
        <taxon>Bacteria</taxon>
        <taxon>Bacillati</taxon>
        <taxon>Mycoplasmatota</taxon>
        <taxon>Mollicutes</taxon>
        <taxon>Haloplasmatales</taxon>
        <taxon>Haloplasmataceae</taxon>
        <taxon>Haloplasma</taxon>
    </lineage>
</organism>